<evidence type="ECO:0000313" key="4">
    <source>
        <dbReference type="Proteomes" id="UP000440694"/>
    </source>
</evidence>
<sequence length="487" mass="51497">MRSFFEGPVRASARWARFRHDQSGNVAIVMALMAVTMMLCIGAAVDLGRWLHARDQTVSAVDAAVLAGGRALQINNKDEAAAVAAAQKYYTQNVTSRLPVVDDTVSFAVAPDGMGLVASGSAYIKTPFLQFASIDKLPLISPSQTQFSKSQIQVGGNGGENIEVALMLDVTGSMCNSAPGRTQKACTSGRKIDAMKKAAKDLIGIVVWQDQSKFTSKMSIVPFSDSVRLSTSAVGKAWGGPTPDKTVTKTTGSGWNAATYYYNRTSNCVVERGGSNRYTDVAPSSGKYSLPIRWSVDASKKSQVADCTLDAASEILPLTSNKDTLVAKVDTLTGKGGTAGQVGTAWAWYTLSPNWSSVLGASSSPAAYGTSNLRKIAILMTDGEYNTQYDANGINTSDPGAGTAVNGSSATQAKELCKAMKKKDGTGDPNITIYTVGFEVGNNASALDVLTSCATDPGKYYDAKDEDELQQAFRDIALKLSSLYISK</sequence>
<dbReference type="PROSITE" id="PS50234">
    <property type="entry name" value="VWFA"/>
    <property type="match status" value="1"/>
</dbReference>
<gene>
    <name evidence="3" type="ORF">GIW81_14215</name>
</gene>
<keyword evidence="1" id="KW-0812">Transmembrane</keyword>
<dbReference type="InterPro" id="IPR028087">
    <property type="entry name" value="Tad_N"/>
</dbReference>
<comment type="caution">
    <text evidence="3">The sequence shown here is derived from an EMBL/GenBank/DDBJ whole genome shotgun (WGS) entry which is preliminary data.</text>
</comment>
<keyword evidence="4" id="KW-1185">Reference proteome</keyword>
<dbReference type="AlphaFoldDB" id="A0A6I3KNK8"/>
<dbReference type="RefSeq" id="WP_154740031.1">
    <property type="nucleotide sequence ID" value="NZ_WMBQ01000002.1"/>
</dbReference>
<evidence type="ECO:0000259" key="2">
    <source>
        <dbReference type="PROSITE" id="PS50234"/>
    </source>
</evidence>
<dbReference type="EMBL" id="WMBQ01000002">
    <property type="protein sequence ID" value="MTD95490.1"/>
    <property type="molecule type" value="Genomic_DNA"/>
</dbReference>
<organism evidence="3 4">
    <name type="scientific">Hyphomicrobium album</name>
    <dbReference type="NCBI Taxonomy" id="2665159"/>
    <lineage>
        <taxon>Bacteria</taxon>
        <taxon>Pseudomonadati</taxon>
        <taxon>Pseudomonadota</taxon>
        <taxon>Alphaproteobacteria</taxon>
        <taxon>Hyphomicrobiales</taxon>
        <taxon>Hyphomicrobiaceae</taxon>
        <taxon>Hyphomicrobium</taxon>
    </lineage>
</organism>
<dbReference type="Proteomes" id="UP000440694">
    <property type="component" value="Unassembled WGS sequence"/>
</dbReference>
<feature type="transmembrane region" description="Helical" evidence="1">
    <location>
        <begin position="24"/>
        <end position="45"/>
    </location>
</feature>
<evidence type="ECO:0000313" key="3">
    <source>
        <dbReference type="EMBL" id="MTD95490.1"/>
    </source>
</evidence>
<accession>A0A6I3KNK8</accession>
<dbReference type="InterPro" id="IPR036465">
    <property type="entry name" value="vWFA_dom_sf"/>
</dbReference>
<reference evidence="3 4" key="1">
    <citation type="submission" date="2019-11" db="EMBL/GenBank/DDBJ databases">
        <title>Identification of a novel strain.</title>
        <authorList>
            <person name="Xu Q."/>
            <person name="Wang G."/>
        </authorList>
    </citation>
    <scope>NUCLEOTIDE SEQUENCE [LARGE SCALE GENOMIC DNA]</scope>
    <source>
        <strain evidence="4">xq</strain>
    </source>
</reference>
<evidence type="ECO:0000256" key="1">
    <source>
        <dbReference type="SAM" id="Phobius"/>
    </source>
</evidence>
<proteinExistence type="predicted"/>
<dbReference type="InterPro" id="IPR002035">
    <property type="entry name" value="VWF_A"/>
</dbReference>
<dbReference type="Gene3D" id="3.40.50.410">
    <property type="entry name" value="von Willebrand factor, type A domain"/>
    <property type="match status" value="2"/>
</dbReference>
<keyword evidence="1" id="KW-1133">Transmembrane helix</keyword>
<keyword evidence="1" id="KW-0472">Membrane</keyword>
<protein>
    <submittedName>
        <fullName evidence="3">VWA domain-containing protein</fullName>
    </submittedName>
</protein>
<feature type="domain" description="VWFA" evidence="2">
    <location>
        <begin position="163"/>
        <end position="476"/>
    </location>
</feature>
<dbReference type="Pfam" id="PF13400">
    <property type="entry name" value="Tad"/>
    <property type="match status" value="1"/>
</dbReference>
<name>A0A6I3KNK8_9HYPH</name>
<dbReference type="SUPFAM" id="SSF53300">
    <property type="entry name" value="vWA-like"/>
    <property type="match status" value="1"/>
</dbReference>